<sequence length="146" mass="16485">MVFPQCGGKREHQVELGERTLRALSQPRWQVAPPCGSCEGVSMDWPAGGLCAAYELGFGPDTGVRGILGNLTWAKWSGNPLESEVVDRWSLSTGVCLKDTPKGDQWAKRYEEEELIKVEEEEEDQEEASENQRMVHKEYRQEVNCQ</sequence>
<reference evidence="2" key="1">
    <citation type="journal article" date="2022" name="bioRxiv">
        <title>Sequencing and chromosome-scale assembly of the giantPleurodeles waltlgenome.</title>
        <authorList>
            <person name="Brown T."/>
            <person name="Elewa A."/>
            <person name="Iarovenko S."/>
            <person name="Subramanian E."/>
            <person name="Araus A.J."/>
            <person name="Petzold A."/>
            <person name="Susuki M."/>
            <person name="Suzuki K.-i.T."/>
            <person name="Hayashi T."/>
            <person name="Toyoda A."/>
            <person name="Oliveira C."/>
            <person name="Osipova E."/>
            <person name="Leigh N.D."/>
            <person name="Simon A."/>
            <person name="Yun M.H."/>
        </authorList>
    </citation>
    <scope>NUCLEOTIDE SEQUENCE</scope>
    <source>
        <strain evidence="2">20211129_DDA</strain>
        <tissue evidence="2">Liver</tissue>
    </source>
</reference>
<evidence type="ECO:0000313" key="2">
    <source>
        <dbReference type="EMBL" id="KAJ1175335.1"/>
    </source>
</evidence>
<feature type="compositionally biased region" description="Acidic residues" evidence="1">
    <location>
        <begin position="119"/>
        <end position="129"/>
    </location>
</feature>
<dbReference type="Proteomes" id="UP001066276">
    <property type="component" value="Chromosome 3_2"/>
</dbReference>
<dbReference type="AlphaFoldDB" id="A0AAV7TGE4"/>
<feature type="compositionally biased region" description="Basic and acidic residues" evidence="1">
    <location>
        <begin position="133"/>
        <end position="146"/>
    </location>
</feature>
<evidence type="ECO:0000256" key="1">
    <source>
        <dbReference type="SAM" id="MobiDB-lite"/>
    </source>
</evidence>
<organism evidence="2 3">
    <name type="scientific">Pleurodeles waltl</name>
    <name type="common">Iberian ribbed newt</name>
    <dbReference type="NCBI Taxonomy" id="8319"/>
    <lineage>
        <taxon>Eukaryota</taxon>
        <taxon>Metazoa</taxon>
        <taxon>Chordata</taxon>
        <taxon>Craniata</taxon>
        <taxon>Vertebrata</taxon>
        <taxon>Euteleostomi</taxon>
        <taxon>Amphibia</taxon>
        <taxon>Batrachia</taxon>
        <taxon>Caudata</taxon>
        <taxon>Salamandroidea</taxon>
        <taxon>Salamandridae</taxon>
        <taxon>Pleurodelinae</taxon>
        <taxon>Pleurodeles</taxon>
    </lineage>
</organism>
<evidence type="ECO:0000313" key="3">
    <source>
        <dbReference type="Proteomes" id="UP001066276"/>
    </source>
</evidence>
<gene>
    <name evidence="2" type="ORF">NDU88_000623</name>
</gene>
<proteinExistence type="predicted"/>
<comment type="caution">
    <text evidence="2">The sequence shown here is derived from an EMBL/GenBank/DDBJ whole genome shotgun (WGS) entry which is preliminary data.</text>
</comment>
<name>A0AAV7TGE4_PLEWA</name>
<accession>A0AAV7TGE4</accession>
<keyword evidence="3" id="KW-1185">Reference proteome</keyword>
<dbReference type="EMBL" id="JANPWB010000006">
    <property type="protein sequence ID" value="KAJ1175335.1"/>
    <property type="molecule type" value="Genomic_DNA"/>
</dbReference>
<protein>
    <submittedName>
        <fullName evidence="2">Uncharacterized protein</fullName>
    </submittedName>
</protein>
<feature type="region of interest" description="Disordered" evidence="1">
    <location>
        <begin position="117"/>
        <end position="146"/>
    </location>
</feature>